<dbReference type="Pfam" id="PF13860">
    <property type="entry name" value="FlgD_ig"/>
    <property type="match status" value="1"/>
</dbReference>
<evidence type="ECO:0000259" key="3">
    <source>
        <dbReference type="Pfam" id="PF13860"/>
    </source>
</evidence>
<evidence type="ECO:0008006" key="6">
    <source>
        <dbReference type="Google" id="ProtNLM"/>
    </source>
</evidence>
<dbReference type="Gene3D" id="2.60.40.4070">
    <property type="match status" value="1"/>
</dbReference>
<dbReference type="InterPro" id="IPR029031">
    <property type="entry name" value="Gingipain_N_sf"/>
</dbReference>
<dbReference type="Gene3D" id="3.40.50.1460">
    <property type="match status" value="1"/>
</dbReference>
<dbReference type="EMBL" id="JACWZY010000004">
    <property type="protein sequence ID" value="MBD2700381.1"/>
    <property type="molecule type" value="Genomic_DNA"/>
</dbReference>
<evidence type="ECO:0000313" key="5">
    <source>
        <dbReference type="Proteomes" id="UP000598820"/>
    </source>
</evidence>
<evidence type="ECO:0000256" key="1">
    <source>
        <dbReference type="ARBA" id="ARBA00022729"/>
    </source>
</evidence>
<protein>
    <recommendedName>
        <fullName evidence="6">Gingipain domain-containing protein</fullName>
    </recommendedName>
</protein>
<organism evidence="4 5">
    <name type="scientific">Spirosoma profusum</name>
    <dbReference type="NCBI Taxonomy" id="2771354"/>
    <lineage>
        <taxon>Bacteria</taxon>
        <taxon>Pseudomonadati</taxon>
        <taxon>Bacteroidota</taxon>
        <taxon>Cytophagia</taxon>
        <taxon>Cytophagales</taxon>
        <taxon>Cytophagaceae</taxon>
        <taxon>Spirosoma</taxon>
    </lineage>
</organism>
<evidence type="ECO:0000313" key="4">
    <source>
        <dbReference type="EMBL" id="MBD2700381.1"/>
    </source>
</evidence>
<keyword evidence="1" id="KW-0732">Signal</keyword>
<dbReference type="Gene3D" id="2.60.40.10">
    <property type="entry name" value="Immunoglobulins"/>
    <property type="match status" value="1"/>
</dbReference>
<dbReference type="SUPFAM" id="SSF52129">
    <property type="entry name" value="Caspase-like"/>
    <property type="match status" value="1"/>
</dbReference>
<accession>A0A926XVB5</accession>
<dbReference type="InterPro" id="IPR025965">
    <property type="entry name" value="FlgD/Vpr_Ig-like"/>
</dbReference>
<dbReference type="CDD" id="cd02258">
    <property type="entry name" value="Peptidase_C25_N"/>
    <property type="match status" value="1"/>
</dbReference>
<proteinExistence type="predicted"/>
<dbReference type="GO" id="GO:0006508">
    <property type="term" value="P:proteolysis"/>
    <property type="evidence" value="ECO:0007669"/>
    <property type="project" value="InterPro"/>
</dbReference>
<feature type="domain" description="FlgD/Vpr Ig-like" evidence="3">
    <location>
        <begin position="1064"/>
        <end position="1116"/>
    </location>
</feature>
<name>A0A926XVB5_9BACT</name>
<dbReference type="Gene3D" id="3.40.50.10390">
    <property type="entry name" value="Gingipain r, domain 1"/>
    <property type="match status" value="1"/>
</dbReference>
<dbReference type="InterPro" id="IPR029030">
    <property type="entry name" value="Caspase-like_dom_sf"/>
</dbReference>
<dbReference type="InterPro" id="IPR001769">
    <property type="entry name" value="Gingipain"/>
</dbReference>
<evidence type="ECO:0000259" key="2">
    <source>
        <dbReference type="Pfam" id="PF01364"/>
    </source>
</evidence>
<dbReference type="AlphaFoldDB" id="A0A926XVB5"/>
<feature type="domain" description="Gingipain" evidence="2">
    <location>
        <begin position="425"/>
        <end position="785"/>
    </location>
</feature>
<sequence>MTVPFIRSYHPCYQLFYLFSLPVLLVKGQSVNNDPDPTHWINYAQTYYKIPIAKAGLYRVSVAELQKAGFPASQVNPTTVQLFHRGIEQSIYVAGETDKRFDPADFLEFYGRGNDGAQDSVLYRPASAQPHTYYSLFSDTTAYFLTWRLDGKPGKRMATYTDTTFASLLPETYHWEEELRLFTDTYPAGTIYPLGAGYDNGAILTSYDAGEGWTGPIVSANTRFNQSFTLTNFVADVHAKNGTPVQPKAIFLLVGRNASPHRVNYLAGGTTNTLQSLGTAVFDQYNSIRIDAELGANAISPTGNVLFSVQPNVAGEEISVSYLKLQYPQRIDMGGTSLKVFRLRANPDGRSLLELTNVPANTRLFDISDPINPVQIQGRQTDGQWQGVVQNCQLSRTILTTQIPMNVPPIRAVTFRFIDPQKPNYIIITHPSLQQPTGSEADPVRAYATYRASEAGGSYDTSTVSIQRLYDQFSYGERHPLAIRRFADYMLHNDNKRAKFLFLIGQSRDPQGIRKLANGPLLDLVPNAGWPGSDIALVEGLAGERANVPAIAIGRLNASRPQQVLDYLNKVKAHENTTEPALWHKNVLHLSGGRSAAELGQFRRFIDDFTKTIETGYAGGRVTTLSKQTDNPVETLPLAEPVNQGVGMINLFGHSSLDVSDVDLGFVSNDLLNYRNKGRYPFVLVNGCASGNVFFGRPTFGNDWILTPDRGAVLFLAHTYTGFIDPLKRYSDQLYALLADSQYVAQPIGLLQQETIRRFLQNAPSVFDITTAQQMTLQGDPAIRVFPFPSADVAFASESLQIRIDSLSARPDSVRILGVVINYGRVTYKPLTVRIRQFKINGQLLQEQYFTSKTPHYADTLQWVLPLVEADSGTTYFELFLDADNRITETLETNNLAVISSLKTIEKPPFSADVTPPILEVAFDGKQIGDGDLVSTRPVIDVLLQDENLHLLRTDTTGLDLYLQSPCATLPCPFIRQSLRSNNVRWTPAGADNAFRLSFQPDTPLADGLYTFVVTGRDLSGNLAASYQIHFSVKNSDELISVGVYPNPFSQQTRFYATLSGLTPPTQMTIRITDLTGRLVRTLQAPTRIGTNEWSWDGTSETGHSLPTGFYLYTLSGVDVPLSEQVHLSGRIFLYR</sequence>
<reference evidence="4" key="1">
    <citation type="submission" date="2020-09" db="EMBL/GenBank/DDBJ databases">
        <authorList>
            <person name="Kim M.K."/>
        </authorList>
    </citation>
    <scope>NUCLEOTIDE SEQUENCE</scope>
    <source>
        <strain evidence="4">BT702</strain>
    </source>
</reference>
<dbReference type="Pfam" id="PF01364">
    <property type="entry name" value="Peptidase_C25"/>
    <property type="match status" value="1"/>
</dbReference>
<dbReference type="RefSeq" id="WP_190886241.1">
    <property type="nucleotide sequence ID" value="NZ_JACWZY010000004.1"/>
</dbReference>
<dbReference type="Proteomes" id="UP000598820">
    <property type="component" value="Unassembled WGS sequence"/>
</dbReference>
<comment type="caution">
    <text evidence="4">The sequence shown here is derived from an EMBL/GenBank/DDBJ whole genome shotgun (WGS) entry which is preliminary data.</text>
</comment>
<gene>
    <name evidence="4" type="ORF">IC229_07035</name>
</gene>
<dbReference type="InterPro" id="IPR013783">
    <property type="entry name" value="Ig-like_fold"/>
</dbReference>
<keyword evidence="5" id="KW-1185">Reference proteome</keyword>
<dbReference type="GO" id="GO:0008234">
    <property type="term" value="F:cysteine-type peptidase activity"/>
    <property type="evidence" value="ECO:0007669"/>
    <property type="project" value="InterPro"/>
</dbReference>